<evidence type="ECO:0000313" key="3">
    <source>
        <dbReference type="Proteomes" id="UP000261811"/>
    </source>
</evidence>
<feature type="signal peptide" evidence="1">
    <location>
        <begin position="1"/>
        <end position="28"/>
    </location>
</feature>
<keyword evidence="1" id="KW-0732">Signal</keyword>
<evidence type="ECO:0000256" key="1">
    <source>
        <dbReference type="SAM" id="SignalP"/>
    </source>
</evidence>
<protein>
    <submittedName>
        <fullName evidence="2">Uncharacterized protein</fullName>
    </submittedName>
</protein>
<evidence type="ECO:0000313" key="2">
    <source>
        <dbReference type="EMBL" id="RFU41351.1"/>
    </source>
</evidence>
<keyword evidence="3" id="KW-1185">Reference proteome</keyword>
<organism evidence="2 3">
    <name type="scientific">Actinomadura logoneensis</name>
    <dbReference type="NCBI Taxonomy" id="2293572"/>
    <lineage>
        <taxon>Bacteria</taxon>
        <taxon>Bacillati</taxon>
        <taxon>Actinomycetota</taxon>
        <taxon>Actinomycetes</taxon>
        <taxon>Streptosporangiales</taxon>
        <taxon>Thermomonosporaceae</taxon>
        <taxon>Actinomadura</taxon>
    </lineage>
</organism>
<sequence>MRHKLILATGVLATAGAVTLGTAGAASAKSGFYLKADRQTVHRHGTVGFRLEAVSDSAGEHLTNVRFCLQRPAGKPGTYKTLACTTRSHWDRKAKAEVYNINYRFGSQPKGSSTFRGTYQLKENRHWGRAHRTNAVVIHVK</sequence>
<dbReference type="RefSeq" id="WP_117357607.1">
    <property type="nucleotide sequence ID" value="NZ_QURH01000216.1"/>
</dbReference>
<proteinExistence type="predicted"/>
<dbReference type="OrthoDB" id="3478684at2"/>
<dbReference type="AlphaFoldDB" id="A0A372JMU9"/>
<name>A0A372JMU9_9ACTN</name>
<feature type="chain" id="PRO_5038730760" evidence="1">
    <location>
        <begin position="29"/>
        <end position="141"/>
    </location>
</feature>
<dbReference type="Proteomes" id="UP000261811">
    <property type="component" value="Unassembled WGS sequence"/>
</dbReference>
<reference evidence="2 3" key="1">
    <citation type="submission" date="2018-08" db="EMBL/GenBank/DDBJ databases">
        <title>Actinomadura jelena sp. nov., a novel Actinomycete isolated from soil in Chad.</title>
        <authorList>
            <person name="Shi L."/>
        </authorList>
    </citation>
    <scope>NUCLEOTIDE SEQUENCE [LARGE SCALE GENOMIC DNA]</scope>
    <source>
        <strain evidence="2 3">NEAU-G17</strain>
    </source>
</reference>
<gene>
    <name evidence="2" type="ORF">DZF91_12285</name>
</gene>
<comment type="caution">
    <text evidence="2">The sequence shown here is derived from an EMBL/GenBank/DDBJ whole genome shotgun (WGS) entry which is preliminary data.</text>
</comment>
<dbReference type="EMBL" id="QURH01000216">
    <property type="protein sequence ID" value="RFU41351.1"/>
    <property type="molecule type" value="Genomic_DNA"/>
</dbReference>
<accession>A0A372JMU9</accession>